<evidence type="ECO:0000313" key="2">
    <source>
        <dbReference type="Proteomes" id="UP000429607"/>
    </source>
</evidence>
<evidence type="ECO:0000313" key="1">
    <source>
        <dbReference type="EMBL" id="KAE8955927.1"/>
    </source>
</evidence>
<dbReference type="InterPro" id="IPR052050">
    <property type="entry name" value="SecEffector_AnkRepeat"/>
</dbReference>
<proteinExistence type="predicted"/>
<dbReference type="Proteomes" id="UP000429607">
    <property type="component" value="Unassembled WGS sequence"/>
</dbReference>
<dbReference type="InterPro" id="IPR002110">
    <property type="entry name" value="Ankyrin_rpt"/>
</dbReference>
<gene>
    <name evidence="1" type="ORF">PR001_g31914</name>
</gene>
<sequence>MEGQLKRLSSQLGSPNDAAIVSAKTMLGAARNGHLEVVKWLYEEFGNDPVIDIFKLDRCKGSVVYAMDAAASKGHLEVLKYLHELKRSIDLTAKKRKRGEQKTYLVLGAQKQRWTVLLLQVAWTLFDGCTRTVRRDAVPALWTKRQQVVIFMW</sequence>
<dbReference type="PANTHER" id="PTHR46586:SF3">
    <property type="entry name" value="ANKYRIN REPEAT-CONTAINING PROTEIN"/>
    <property type="match status" value="1"/>
</dbReference>
<dbReference type="EMBL" id="QXFV01008879">
    <property type="protein sequence ID" value="KAE8955927.1"/>
    <property type="molecule type" value="Genomic_DNA"/>
</dbReference>
<dbReference type="PANTHER" id="PTHR46586">
    <property type="entry name" value="ANKYRIN REPEAT-CONTAINING PROTEIN"/>
    <property type="match status" value="1"/>
</dbReference>
<name>A0A6A3GHK2_9STRA</name>
<comment type="caution">
    <text evidence="1">The sequence shown here is derived from an EMBL/GenBank/DDBJ whole genome shotgun (WGS) entry which is preliminary data.</text>
</comment>
<dbReference type="AlphaFoldDB" id="A0A6A3GHK2"/>
<dbReference type="Gene3D" id="1.25.40.20">
    <property type="entry name" value="Ankyrin repeat-containing domain"/>
    <property type="match status" value="1"/>
</dbReference>
<dbReference type="InterPro" id="IPR036770">
    <property type="entry name" value="Ankyrin_rpt-contain_sf"/>
</dbReference>
<dbReference type="Pfam" id="PF13637">
    <property type="entry name" value="Ank_4"/>
    <property type="match status" value="1"/>
</dbReference>
<accession>A0A6A3GHK2</accession>
<organism evidence="1 2">
    <name type="scientific">Phytophthora rubi</name>
    <dbReference type="NCBI Taxonomy" id="129364"/>
    <lineage>
        <taxon>Eukaryota</taxon>
        <taxon>Sar</taxon>
        <taxon>Stramenopiles</taxon>
        <taxon>Oomycota</taxon>
        <taxon>Peronosporomycetes</taxon>
        <taxon>Peronosporales</taxon>
        <taxon>Peronosporaceae</taxon>
        <taxon>Phytophthora</taxon>
    </lineage>
</organism>
<reference evidence="1 2" key="1">
    <citation type="submission" date="2018-09" db="EMBL/GenBank/DDBJ databases">
        <title>Genomic investigation of the strawberry pathogen Phytophthora fragariae indicates pathogenicity is determined by transcriptional variation in three key races.</title>
        <authorList>
            <person name="Adams T.M."/>
            <person name="Armitage A.D."/>
            <person name="Sobczyk M.K."/>
            <person name="Bates H.J."/>
            <person name="Dunwell J.M."/>
            <person name="Nellist C.F."/>
            <person name="Harrison R.J."/>
        </authorList>
    </citation>
    <scope>NUCLEOTIDE SEQUENCE [LARGE SCALE GENOMIC DNA]</scope>
    <source>
        <strain evidence="1 2">SCRP249</strain>
    </source>
</reference>
<protein>
    <submittedName>
        <fullName evidence="1">Uncharacterized protein</fullName>
    </submittedName>
</protein>
<dbReference type="SUPFAM" id="SSF140860">
    <property type="entry name" value="Pseudo ankyrin repeat-like"/>
    <property type="match status" value="1"/>
</dbReference>